<dbReference type="InterPro" id="IPR017896">
    <property type="entry name" value="4Fe4S_Fe-S-bd"/>
</dbReference>
<dbReference type="GO" id="GO:0046872">
    <property type="term" value="F:metal ion binding"/>
    <property type="evidence" value="ECO:0007669"/>
    <property type="project" value="UniProtKB-KW"/>
</dbReference>
<keyword evidence="4 11" id="KW-0004">4Fe-4S</keyword>
<reference evidence="13 16" key="3">
    <citation type="submission" date="2024-01" db="EMBL/GenBank/DDBJ databases">
        <title>The diversity of rhizobia nodulating Mimosa spp. in eleven states of Brazil covering several biomes is determined by host plant, location, and edaphic factors.</title>
        <authorList>
            <person name="Rouws L."/>
            <person name="Barauna A."/>
            <person name="Beukes C."/>
            <person name="De Faria S.M."/>
            <person name="Gross E."/>
            <person name="Dos Reis Junior F.B."/>
            <person name="Simon M."/>
            <person name="Maluk M."/>
            <person name="Odee D.W."/>
            <person name="Kenicer G."/>
            <person name="Young J.P.W."/>
            <person name="Reis V.M."/>
            <person name="Zilli J."/>
            <person name="James E.K."/>
        </authorList>
    </citation>
    <scope>NUCLEOTIDE SEQUENCE [LARGE SCALE GENOMIC DNA]</scope>
    <source>
        <strain evidence="13 16">JPY530</strain>
    </source>
</reference>
<evidence type="ECO:0000256" key="5">
    <source>
        <dbReference type="ARBA" id="ARBA00022723"/>
    </source>
</evidence>
<evidence type="ECO:0000256" key="4">
    <source>
        <dbReference type="ARBA" id="ARBA00022485"/>
    </source>
</evidence>
<evidence type="ECO:0000256" key="9">
    <source>
        <dbReference type="ARBA" id="ARBA00023014"/>
    </source>
</evidence>
<keyword evidence="16" id="KW-1185">Reference proteome</keyword>
<sequence length="113" mass="12362">MAYVVTESCIQCRYTDCVEVCPTDCFREGPNFLVIDPDECIDCGVCAPECPVDAISSSEEIAGTEQHVFIELNASLAKAWPTITTRQPPLPDAEEWKDVKSKLAHLARDSVAG</sequence>
<evidence type="ECO:0000256" key="2">
    <source>
        <dbReference type="ARBA" id="ARBA00001966"/>
    </source>
</evidence>
<evidence type="ECO:0000256" key="3">
    <source>
        <dbReference type="ARBA" id="ARBA00022448"/>
    </source>
</evidence>
<dbReference type="RefSeq" id="WP_028370804.1">
    <property type="nucleotide sequence ID" value="NZ_JAZHFZ010000006.1"/>
</dbReference>
<keyword evidence="3 11" id="KW-0813">Transport</keyword>
<feature type="domain" description="4Fe-4S ferredoxin-type" evidence="12">
    <location>
        <begin position="31"/>
        <end position="60"/>
    </location>
</feature>
<dbReference type="InterPro" id="IPR050294">
    <property type="entry name" value="RnfB_subfamily"/>
</dbReference>
<protein>
    <recommendedName>
        <fullName evidence="11">Ferredoxin</fullName>
    </recommendedName>
</protein>
<gene>
    <name evidence="13" type="primary">fdxA</name>
    <name evidence="14" type="ORF">FRZ40_35935</name>
    <name evidence="13" type="ORF">V4C56_12775</name>
</gene>
<dbReference type="PROSITE" id="PS51379">
    <property type="entry name" value="4FE4S_FER_2"/>
    <property type="match status" value="2"/>
</dbReference>
<evidence type="ECO:0000256" key="11">
    <source>
        <dbReference type="RuleBase" id="RU364098"/>
    </source>
</evidence>
<dbReference type="InterPro" id="IPR000813">
    <property type="entry name" value="7Fe_ferredoxin"/>
</dbReference>
<dbReference type="PANTHER" id="PTHR42859">
    <property type="entry name" value="OXIDOREDUCTASE"/>
    <property type="match status" value="1"/>
</dbReference>
<keyword evidence="9 11" id="KW-0411">Iron-sulfur</keyword>
<accession>A0A5C6V2U3</accession>
<evidence type="ECO:0000256" key="7">
    <source>
        <dbReference type="ARBA" id="ARBA00022982"/>
    </source>
</evidence>
<keyword evidence="10 11" id="KW-0003">3Fe-4S</keyword>
<evidence type="ECO:0000256" key="10">
    <source>
        <dbReference type="ARBA" id="ARBA00023291"/>
    </source>
</evidence>
<evidence type="ECO:0000256" key="6">
    <source>
        <dbReference type="ARBA" id="ARBA00022737"/>
    </source>
</evidence>
<dbReference type="SUPFAM" id="SSF54862">
    <property type="entry name" value="4Fe-4S ferredoxins"/>
    <property type="match status" value="1"/>
</dbReference>
<evidence type="ECO:0000313" key="13">
    <source>
        <dbReference type="EMBL" id="MEM5340495.1"/>
    </source>
</evidence>
<evidence type="ECO:0000256" key="8">
    <source>
        <dbReference type="ARBA" id="ARBA00023004"/>
    </source>
</evidence>
<dbReference type="GO" id="GO:0051538">
    <property type="term" value="F:3 iron, 4 sulfur cluster binding"/>
    <property type="evidence" value="ECO:0007669"/>
    <property type="project" value="UniProtKB-KW"/>
</dbReference>
<keyword evidence="5 11" id="KW-0479">Metal-binding</keyword>
<proteinExistence type="predicted"/>
<comment type="caution">
    <text evidence="14">The sequence shown here is derived from an EMBL/GenBank/DDBJ whole genome shotgun (WGS) entry which is preliminary data.</text>
</comment>
<name>A0A5C6V2U3_9BURK</name>
<keyword evidence="7 11" id="KW-0249">Electron transport</keyword>
<dbReference type="Pfam" id="PF00037">
    <property type="entry name" value="Fer4"/>
    <property type="match status" value="1"/>
</dbReference>
<evidence type="ECO:0000313" key="15">
    <source>
        <dbReference type="Proteomes" id="UP000321776"/>
    </source>
</evidence>
<dbReference type="GO" id="GO:0009055">
    <property type="term" value="F:electron transfer activity"/>
    <property type="evidence" value="ECO:0007669"/>
    <property type="project" value="InterPro"/>
</dbReference>
<keyword evidence="8 11" id="KW-0408">Iron</keyword>
<comment type="cofactor">
    <cofactor evidence="1 11">
        <name>[3Fe-4S] cluster</name>
        <dbReference type="ChEBI" id="CHEBI:21137"/>
    </cofactor>
</comment>
<feature type="domain" description="4Fe-4S ferredoxin-type" evidence="12">
    <location>
        <begin position="1"/>
        <end position="30"/>
    </location>
</feature>
<dbReference type="GO" id="GO:0051539">
    <property type="term" value="F:4 iron, 4 sulfur cluster binding"/>
    <property type="evidence" value="ECO:0007669"/>
    <property type="project" value="UniProtKB-KW"/>
</dbReference>
<organism evidence="14 15">
    <name type="scientific">Paraburkholderia azotifigens</name>
    <dbReference type="NCBI Taxonomy" id="2057004"/>
    <lineage>
        <taxon>Bacteria</taxon>
        <taxon>Pseudomonadati</taxon>
        <taxon>Pseudomonadota</taxon>
        <taxon>Betaproteobacteria</taxon>
        <taxon>Burkholderiales</taxon>
        <taxon>Burkholderiaceae</taxon>
        <taxon>Paraburkholderia</taxon>
    </lineage>
</organism>
<dbReference type="NCBIfam" id="NF045490">
    <property type="entry name" value="FdxA_Protbact"/>
    <property type="match status" value="1"/>
</dbReference>
<dbReference type="Proteomes" id="UP000321776">
    <property type="component" value="Unassembled WGS sequence"/>
</dbReference>
<keyword evidence="6 11" id="KW-0677">Repeat</keyword>
<dbReference type="EMBL" id="VOQS01000005">
    <property type="protein sequence ID" value="TXC79732.1"/>
    <property type="molecule type" value="Genomic_DNA"/>
</dbReference>
<dbReference type="EMBL" id="JAZHGA010000007">
    <property type="protein sequence ID" value="MEM5340495.1"/>
    <property type="molecule type" value="Genomic_DNA"/>
</dbReference>
<evidence type="ECO:0000256" key="1">
    <source>
        <dbReference type="ARBA" id="ARBA00001927"/>
    </source>
</evidence>
<dbReference type="InterPro" id="IPR022569">
    <property type="entry name" value="Fd_C"/>
</dbReference>
<comment type="function">
    <text evidence="11">Ferredoxins are iron-sulfur proteins that transfer electrons in a wide variety of metabolic reactions.</text>
</comment>
<comment type="cofactor">
    <cofactor evidence="2 11">
        <name>[4Fe-4S] cluster</name>
        <dbReference type="ChEBI" id="CHEBI:49883"/>
    </cofactor>
</comment>
<evidence type="ECO:0000313" key="14">
    <source>
        <dbReference type="EMBL" id="TXC79732.1"/>
    </source>
</evidence>
<evidence type="ECO:0000259" key="12">
    <source>
        <dbReference type="PROSITE" id="PS51379"/>
    </source>
</evidence>
<dbReference type="InterPro" id="IPR017900">
    <property type="entry name" value="4Fe4S_Fe_S_CS"/>
</dbReference>
<dbReference type="Pfam" id="PF11953">
    <property type="entry name" value="DUF3470"/>
    <property type="match status" value="1"/>
</dbReference>
<dbReference type="PRINTS" id="PR00354">
    <property type="entry name" value="7FE8SFRDOXIN"/>
</dbReference>
<dbReference type="InterPro" id="IPR054829">
    <property type="entry name" value="FdxA"/>
</dbReference>
<dbReference type="PANTHER" id="PTHR42859:SF2">
    <property type="entry name" value="FERREDOXIN"/>
    <property type="match status" value="1"/>
</dbReference>
<reference evidence="14" key="2">
    <citation type="submission" date="2019-08" db="EMBL/GenBank/DDBJ databases">
        <authorList>
            <person name="Im W.-T."/>
        </authorList>
    </citation>
    <scope>NUCLEOTIDE SEQUENCE</scope>
    <source>
        <strain evidence="14">NF 2-5-3</strain>
    </source>
</reference>
<reference evidence="14 15" key="1">
    <citation type="journal article" date="2018" name="Int. J. Syst. Evol. Microbiol.">
        <title>Paraburkholderia azotifigens sp. nov., a nitrogen-fixing bacterium isolated from paddy soil.</title>
        <authorList>
            <person name="Choi G.M."/>
            <person name="Im W.T."/>
        </authorList>
    </citation>
    <scope>NUCLEOTIDE SEQUENCE [LARGE SCALE GENOMIC DNA]</scope>
    <source>
        <strain evidence="14 15">NF 2-5-3</strain>
    </source>
</reference>
<dbReference type="AlphaFoldDB" id="A0A5C6V2U3"/>
<dbReference type="Proteomes" id="UP001481677">
    <property type="component" value="Unassembled WGS sequence"/>
</dbReference>
<dbReference type="Gene3D" id="3.30.70.20">
    <property type="match status" value="1"/>
</dbReference>
<evidence type="ECO:0000313" key="16">
    <source>
        <dbReference type="Proteomes" id="UP001481677"/>
    </source>
</evidence>
<dbReference type="PROSITE" id="PS00198">
    <property type="entry name" value="4FE4S_FER_1"/>
    <property type="match status" value="1"/>
</dbReference>